<reference evidence="1 2" key="1">
    <citation type="submission" date="2017-02" db="EMBL/GenBank/DDBJ databases">
        <title>Genomes of Trichoderma spp. with biocontrol activity.</title>
        <authorList>
            <person name="Gardiner D."/>
            <person name="Kazan K."/>
            <person name="Vos C."/>
            <person name="Harvey P."/>
        </authorList>
    </citation>
    <scope>NUCLEOTIDE SEQUENCE [LARGE SCALE GENOMIC DNA]</scope>
    <source>
        <strain evidence="1 2">A5MH</strain>
    </source>
</reference>
<dbReference type="Pfam" id="PF20174">
    <property type="entry name" value="DUF6540"/>
    <property type="match status" value="1"/>
</dbReference>
<comment type="caution">
    <text evidence="1">The sequence shown here is derived from an EMBL/GenBank/DDBJ whole genome shotgun (WGS) entry which is preliminary data.</text>
</comment>
<evidence type="ECO:0000313" key="1">
    <source>
        <dbReference type="EMBL" id="PNP37061.1"/>
    </source>
</evidence>
<dbReference type="AlphaFoldDB" id="A0A2K0SUV2"/>
<gene>
    <name evidence="1" type="ORF">TGAMA5MH_11032</name>
</gene>
<accession>A0A2K0SUV2</accession>
<organism evidence="1 2">
    <name type="scientific">Trichoderma gamsii</name>
    <dbReference type="NCBI Taxonomy" id="398673"/>
    <lineage>
        <taxon>Eukaryota</taxon>
        <taxon>Fungi</taxon>
        <taxon>Dikarya</taxon>
        <taxon>Ascomycota</taxon>
        <taxon>Pezizomycotina</taxon>
        <taxon>Sordariomycetes</taxon>
        <taxon>Hypocreomycetidae</taxon>
        <taxon>Hypocreales</taxon>
        <taxon>Hypocreaceae</taxon>
        <taxon>Trichoderma</taxon>
    </lineage>
</organism>
<protein>
    <submittedName>
        <fullName evidence="1">Uncharacterized protein</fullName>
    </submittedName>
</protein>
<evidence type="ECO:0000313" key="2">
    <source>
        <dbReference type="Proteomes" id="UP000236546"/>
    </source>
</evidence>
<name>A0A2K0SUV2_9HYPO</name>
<dbReference type="OrthoDB" id="4135672at2759"/>
<sequence>MSGTLWYPVYKLKLTLTIQDPDMPSPRYHTVVFVQTNEDGKGGGVKFHVTGDIVTGMHYESTPYDNPDMEPTLFSKELIGSTKAADFLPQWDAVLETLQPPPKQKAFNTKTMRTEPVKSWDPLTFYQPGDKRQPLIKCTEWIEEQAIPILMKNGLIATEAK</sequence>
<proteinExistence type="predicted"/>
<dbReference type="EMBL" id="MTYH01000205">
    <property type="protein sequence ID" value="PNP37061.1"/>
    <property type="molecule type" value="Genomic_DNA"/>
</dbReference>
<dbReference type="InterPro" id="IPR046670">
    <property type="entry name" value="DUF6540"/>
</dbReference>
<dbReference type="Proteomes" id="UP000236546">
    <property type="component" value="Unassembled WGS sequence"/>
</dbReference>